<evidence type="ECO:0000313" key="4">
    <source>
        <dbReference type="Proteomes" id="UP000567885"/>
    </source>
</evidence>
<dbReference type="SMART" id="SM00974">
    <property type="entry name" value="T5orf172"/>
    <property type="match status" value="1"/>
</dbReference>
<evidence type="ECO:0000313" key="3">
    <source>
        <dbReference type="EMBL" id="KAF5656829.1"/>
    </source>
</evidence>
<accession>A0A8H5SND3</accession>
<proteinExistence type="predicted"/>
<sequence length="431" mass="49487">MIPTTTTTTTTLSTTLLKSWPHTTPILEGLLEIDVKPKTKCHGTADSTNARCRNPISEANRVKIIKSLREIVDAGSFSAAQDILGEMAQLIMCQRRHQKDGPGRLSLWKDIFKRFDAAAIKKEDEQDTPSSGKGTAKVSVYTAITLKQEVIPKKETPGSVITFHHKPQSSPSTPTKASPKCTPVKRSEPVASESKHEFEDFGLPRTIECINKKIKELLLRPLSREEMKQGGQIYTYTFPESYHDAYPHIKIGYAKDVKERMAQWRVQCAYTPELLGQFSSEHYVKVEKLVHAQLWNERKREKGCPTCRVWHQEWFKVHSMTVSKYIGLWTSWMRQTPYDDQGILQDKWQLRIESFDMTDPKCWELLATGVFDQEDDEDDSEFAEEDDSFAWSSDDQFAFSEEDVLEGFVTDESDLFSTDEEDDEKFPEYEE</sequence>
<evidence type="ECO:0000259" key="2">
    <source>
        <dbReference type="SMART" id="SM00974"/>
    </source>
</evidence>
<dbReference type="InterPro" id="IPR018306">
    <property type="entry name" value="Phage_T5_Orf172_DNA-bd"/>
</dbReference>
<dbReference type="AlphaFoldDB" id="A0A8H5SND3"/>
<feature type="compositionally biased region" description="Acidic residues" evidence="1">
    <location>
        <begin position="411"/>
        <end position="425"/>
    </location>
</feature>
<reference evidence="3 4" key="1">
    <citation type="submission" date="2020-05" db="EMBL/GenBank/DDBJ databases">
        <title>Identification and distribution of gene clusters putatively required for synthesis of sphingolipid metabolism inhibitors in phylogenetically diverse species of the filamentous fungus Fusarium.</title>
        <authorList>
            <person name="Kim H.-S."/>
            <person name="Busman M."/>
            <person name="Brown D.W."/>
            <person name="Divon H."/>
            <person name="Uhlig S."/>
            <person name="Proctor R.H."/>
        </authorList>
    </citation>
    <scope>NUCLEOTIDE SEQUENCE [LARGE SCALE GENOMIC DNA]</scope>
    <source>
        <strain evidence="3 4">NRRL 20693</strain>
    </source>
</reference>
<name>A0A8H5SND3_FUSHE</name>
<protein>
    <recommendedName>
        <fullName evidence="2">Bacteriophage T5 Orf172 DNA-binding domain-containing protein</fullName>
    </recommendedName>
</protein>
<dbReference type="InterPro" id="IPR053006">
    <property type="entry name" value="Meiosis_regulatory"/>
</dbReference>
<dbReference type="PANTHER" id="PTHR28094">
    <property type="entry name" value="MEIOTICALLY UP-REGULATED GENE 113 PROTEIN"/>
    <property type="match status" value="1"/>
</dbReference>
<feature type="compositionally biased region" description="Low complexity" evidence="1">
    <location>
        <begin position="168"/>
        <end position="182"/>
    </location>
</feature>
<dbReference type="Pfam" id="PF10544">
    <property type="entry name" value="T5orf172"/>
    <property type="match status" value="1"/>
</dbReference>
<dbReference type="PANTHER" id="PTHR28094:SF1">
    <property type="entry name" value="MEIOTICALLY UP-REGULATED GENE 113 PROTEIN"/>
    <property type="match status" value="1"/>
</dbReference>
<feature type="region of interest" description="Disordered" evidence="1">
    <location>
        <begin position="163"/>
        <end position="189"/>
    </location>
</feature>
<feature type="domain" description="Bacteriophage T5 Orf172 DNA-binding" evidence="2">
    <location>
        <begin position="243"/>
        <end position="329"/>
    </location>
</feature>
<dbReference type="EMBL" id="JAAGWQ010000314">
    <property type="protein sequence ID" value="KAF5656829.1"/>
    <property type="molecule type" value="Genomic_DNA"/>
</dbReference>
<feature type="region of interest" description="Disordered" evidence="1">
    <location>
        <begin position="411"/>
        <end position="431"/>
    </location>
</feature>
<dbReference type="Proteomes" id="UP000567885">
    <property type="component" value="Unassembled WGS sequence"/>
</dbReference>
<keyword evidence="4" id="KW-1185">Reference proteome</keyword>
<dbReference type="OrthoDB" id="2417614at2759"/>
<comment type="caution">
    <text evidence="3">The sequence shown here is derived from an EMBL/GenBank/DDBJ whole genome shotgun (WGS) entry which is preliminary data.</text>
</comment>
<organism evidence="3 4">
    <name type="scientific">Fusarium heterosporum</name>
    <dbReference type="NCBI Taxonomy" id="42747"/>
    <lineage>
        <taxon>Eukaryota</taxon>
        <taxon>Fungi</taxon>
        <taxon>Dikarya</taxon>
        <taxon>Ascomycota</taxon>
        <taxon>Pezizomycotina</taxon>
        <taxon>Sordariomycetes</taxon>
        <taxon>Hypocreomycetidae</taxon>
        <taxon>Hypocreales</taxon>
        <taxon>Nectriaceae</taxon>
        <taxon>Fusarium</taxon>
        <taxon>Fusarium heterosporum species complex</taxon>
    </lineage>
</organism>
<evidence type="ECO:0000256" key="1">
    <source>
        <dbReference type="SAM" id="MobiDB-lite"/>
    </source>
</evidence>
<gene>
    <name evidence="3" type="ORF">FHETE_10760</name>
</gene>